<name>H6N8H0_MYCHN</name>
<dbReference type="Pfam" id="PF00466">
    <property type="entry name" value="Ribosomal_L10"/>
    <property type="match status" value="1"/>
</dbReference>
<dbReference type="InterPro" id="IPR001790">
    <property type="entry name" value="Ribosomal_uL10"/>
</dbReference>
<comment type="function">
    <text evidence="5">Forms part of the ribosomal stalk, playing a central role in the interaction of the ribosome with GTP-bound translation factors.</text>
</comment>
<dbReference type="InterPro" id="IPR043141">
    <property type="entry name" value="Ribosomal_uL10-like_sf"/>
</dbReference>
<dbReference type="PROSITE" id="PS01109">
    <property type="entry name" value="RIBOSOMAL_L10"/>
    <property type="match status" value="1"/>
</dbReference>
<dbReference type="InterPro" id="IPR022973">
    <property type="entry name" value="Ribosomal_uL10_bac"/>
</dbReference>
<comment type="subunit">
    <text evidence="5">Part of the ribosomal stalk of the 50S ribosomal subunit. The N-terminus interacts with L11 and the large rRNA to form the base of the stalk. The C-terminus forms an elongated spine to which L12 dimers bind in a sequential fashion forming a multimeric L10(L12)X complex.</text>
</comment>
<evidence type="ECO:0000256" key="4">
    <source>
        <dbReference type="ARBA" id="ARBA00035202"/>
    </source>
</evidence>
<dbReference type="InterPro" id="IPR047865">
    <property type="entry name" value="Ribosomal_uL10_bac_type"/>
</dbReference>
<keyword evidence="7" id="KW-1185">Reference proteome</keyword>
<dbReference type="Proteomes" id="UP000009135">
    <property type="component" value="Chromosome"/>
</dbReference>
<dbReference type="GO" id="GO:0006412">
    <property type="term" value="P:translation"/>
    <property type="evidence" value="ECO:0007669"/>
    <property type="project" value="UniProtKB-UniRule"/>
</dbReference>
<evidence type="ECO:0000313" key="7">
    <source>
        <dbReference type="Proteomes" id="UP000009135"/>
    </source>
</evidence>
<dbReference type="SUPFAM" id="SSF160369">
    <property type="entry name" value="Ribosomal protein L10-like"/>
    <property type="match status" value="1"/>
</dbReference>
<dbReference type="Gene3D" id="3.30.70.1730">
    <property type="match status" value="1"/>
</dbReference>
<sequence length="163" mass="18278">MNVNLEQKIKAKSALVDSLAKEIKDYGSFLVFEYLGLTAEEISQLRSQLRKIDAKLIVHKNNILLRSLQKTGVNCAEEIVGPNAILLSKNDISPFQNIAKLAKDKDFLKLKLAYFDNEIIKGDSLSLLSTLGSKEDLLVRFSQTILSPLYKFAFMVKNIKSGE</sequence>
<dbReference type="HAMAP" id="MF_00362">
    <property type="entry name" value="Ribosomal_uL10"/>
    <property type="match status" value="1"/>
</dbReference>
<dbReference type="InterPro" id="IPR002363">
    <property type="entry name" value="Ribosomal_uL10_CS_bac"/>
</dbReference>
<dbReference type="NCBIfam" id="NF000955">
    <property type="entry name" value="PRK00099.1-1"/>
    <property type="match status" value="1"/>
</dbReference>
<evidence type="ECO:0000256" key="3">
    <source>
        <dbReference type="ARBA" id="ARBA00023274"/>
    </source>
</evidence>
<evidence type="ECO:0000256" key="5">
    <source>
        <dbReference type="HAMAP-Rule" id="MF_00362"/>
    </source>
</evidence>
<evidence type="ECO:0000256" key="2">
    <source>
        <dbReference type="ARBA" id="ARBA00022980"/>
    </source>
</evidence>
<organism evidence="6 7">
    <name type="scientific">Mycoplasma haemocanis (strain Illinois)</name>
    <dbReference type="NCBI Taxonomy" id="1111676"/>
    <lineage>
        <taxon>Bacteria</taxon>
        <taxon>Bacillati</taxon>
        <taxon>Mycoplasmatota</taxon>
        <taxon>Mollicutes</taxon>
        <taxon>Mycoplasmataceae</taxon>
        <taxon>Mycoplasma</taxon>
    </lineage>
</organism>
<keyword evidence="3 5" id="KW-0687">Ribonucleoprotein</keyword>
<reference evidence="6 7" key="1">
    <citation type="journal article" date="2012" name="J. Bacteriol.">
        <title>Complete genome sequence of Mycoplasma haemocanis strain Illinois.</title>
        <authorList>
            <person name="do Nascimento N.C."/>
            <person name="Guimaraes A.M."/>
            <person name="Santos A.P."/>
            <person name="Sanmiguel P.J."/>
            <person name="Messick J.B."/>
        </authorList>
    </citation>
    <scope>NUCLEOTIDE SEQUENCE [LARGE SCALE GENOMIC DNA]</scope>
    <source>
        <strain evidence="6 7">Illinois</strain>
    </source>
</reference>
<dbReference type="GO" id="GO:0015934">
    <property type="term" value="C:large ribosomal subunit"/>
    <property type="evidence" value="ECO:0007669"/>
    <property type="project" value="InterPro"/>
</dbReference>
<dbReference type="OrthoDB" id="9808307at2"/>
<dbReference type="GO" id="GO:0070180">
    <property type="term" value="F:large ribosomal subunit rRNA binding"/>
    <property type="evidence" value="ECO:0007669"/>
    <property type="project" value="UniProtKB-UniRule"/>
</dbReference>
<keyword evidence="5" id="KW-0694">RNA-binding</keyword>
<comment type="similarity">
    <text evidence="1 5">Belongs to the universal ribosomal protein uL10 family.</text>
</comment>
<evidence type="ECO:0000256" key="1">
    <source>
        <dbReference type="ARBA" id="ARBA00008889"/>
    </source>
</evidence>
<dbReference type="STRING" id="1111676.MHC_05440"/>
<dbReference type="CDD" id="cd05797">
    <property type="entry name" value="Ribosomal_L10"/>
    <property type="match status" value="1"/>
</dbReference>
<proteinExistence type="inferred from homology"/>
<accession>H6N8H0</accession>
<evidence type="ECO:0000313" key="6">
    <source>
        <dbReference type="EMBL" id="AEW45942.1"/>
    </source>
</evidence>
<dbReference type="EMBL" id="CP003199">
    <property type="protein sequence ID" value="AEW45942.1"/>
    <property type="molecule type" value="Genomic_DNA"/>
</dbReference>
<dbReference type="AlphaFoldDB" id="H6N8H0"/>
<gene>
    <name evidence="5 6" type="primary">rplJ</name>
    <name evidence="6" type="ordered locus">MHC_05440</name>
</gene>
<dbReference type="GO" id="GO:0003735">
    <property type="term" value="F:structural constituent of ribosome"/>
    <property type="evidence" value="ECO:0007669"/>
    <property type="project" value="InterPro"/>
</dbReference>
<dbReference type="PANTHER" id="PTHR11560">
    <property type="entry name" value="39S RIBOSOMAL PROTEIN L10, MITOCHONDRIAL"/>
    <property type="match status" value="1"/>
</dbReference>
<dbReference type="KEGG" id="mhe:MHC_05440"/>
<protein>
    <recommendedName>
        <fullName evidence="4 5">Large ribosomal subunit protein uL10</fullName>
    </recommendedName>
</protein>
<keyword evidence="2 5" id="KW-0689">Ribosomal protein</keyword>
<keyword evidence="5" id="KW-0699">rRNA-binding</keyword>
<dbReference type="HOGENOM" id="CLU_092227_2_0_14"/>